<protein>
    <submittedName>
        <fullName evidence="2">Uncharacterized protein</fullName>
    </submittedName>
</protein>
<keyword evidence="3" id="KW-1185">Reference proteome</keyword>
<comment type="caution">
    <text evidence="2">The sequence shown here is derived from an EMBL/GenBank/DDBJ whole genome shotgun (WGS) entry which is preliminary data.</text>
</comment>
<proteinExistence type="predicted"/>
<feature type="compositionally biased region" description="Low complexity" evidence="1">
    <location>
        <begin position="24"/>
        <end position="39"/>
    </location>
</feature>
<name>A0A9P7FM59_9AGAR</name>
<sequence length="102" mass="10677">MALSAKSAGKGKDKVTDLTEAVVDSTSESDSPSSASDSSSDSDSEFSDLDSDDEVTPEYLESLLEKARQNYRAAAAKEAEARKHAEGGEEEIITLGGADSTE</sequence>
<accession>A0A9P7FM59</accession>
<evidence type="ECO:0000313" key="3">
    <source>
        <dbReference type="Proteomes" id="UP000775547"/>
    </source>
</evidence>
<dbReference type="EMBL" id="JABCKV010003850">
    <property type="protein sequence ID" value="KAG5634337.1"/>
    <property type="molecule type" value="Genomic_DNA"/>
</dbReference>
<dbReference type="AlphaFoldDB" id="A0A9P7FM59"/>
<reference evidence="2" key="2">
    <citation type="submission" date="2021-10" db="EMBL/GenBank/DDBJ databases">
        <title>Phylogenomics reveals ancestral predisposition of the termite-cultivated fungus Termitomyces towards a domesticated lifestyle.</title>
        <authorList>
            <person name="Auxier B."/>
            <person name="Grum-Grzhimaylo A."/>
            <person name="Cardenas M.E."/>
            <person name="Lodge J.D."/>
            <person name="Laessoe T."/>
            <person name="Pedersen O."/>
            <person name="Smith M.E."/>
            <person name="Kuyper T.W."/>
            <person name="Franco-Molano E.A."/>
            <person name="Baroni T.J."/>
            <person name="Aanen D.K."/>
        </authorList>
    </citation>
    <scope>NUCLEOTIDE SEQUENCE</scope>
    <source>
        <strain evidence="2">AP01</strain>
        <tissue evidence="2">Mycelium</tissue>
    </source>
</reference>
<feature type="region of interest" description="Disordered" evidence="1">
    <location>
        <begin position="1"/>
        <end position="60"/>
    </location>
</feature>
<evidence type="ECO:0000313" key="2">
    <source>
        <dbReference type="EMBL" id="KAG5634337.1"/>
    </source>
</evidence>
<evidence type="ECO:0000256" key="1">
    <source>
        <dbReference type="SAM" id="MobiDB-lite"/>
    </source>
</evidence>
<feature type="region of interest" description="Disordered" evidence="1">
    <location>
        <begin position="77"/>
        <end position="102"/>
    </location>
</feature>
<feature type="non-terminal residue" evidence="2">
    <location>
        <position position="102"/>
    </location>
</feature>
<feature type="compositionally biased region" description="Low complexity" evidence="1">
    <location>
        <begin position="93"/>
        <end position="102"/>
    </location>
</feature>
<gene>
    <name evidence="2" type="ORF">DXG03_005968</name>
</gene>
<feature type="compositionally biased region" description="Basic and acidic residues" evidence="1">
    <location>
        <begin position="77"/>
        <end position="87"/>
    </location>
</feature>
<feature type="compositionally biased region" description="Acidic residues" evidence="1">
    <location>
        <begin position="40"/>
        <end position="56"/>
    </location>
</feature>
<reference evidence="2" key="1">
    <citation type="submission" date="2020-07" db="EMBL/GenBank/DDBJ databases">
        <authorList>
            <person name="Nieuwenhuis M."/>
            <person name="Van De Peppel L.J.J."/>
        </authorList>
    </citation>
    <scope>NUCLEOTIDE SEQUENCE</scope>
    <source>
        <strain evidence="2">AP01</strain>
        <tissue evidence="2">Mycelium</tissue>
    </source>
</reference>
<organism evidence="2 3">
    <name type="scientific">Asterophora parasitica</name>
    <dbReference type="NCBI Taxonomy" id="117018"/>
    <lineage>
        <taxon>Eukaryota</taxon>
        <taxon>Fungi</taxon>
        <taxon>Dikarya</taxon>
        <taxon>Basidiomycota</taxon>
        <taxon>Agaricomycotina</taxon>
        <taxon>Agaricomycetes</taxon>
        <taxon>Agaricomycetidae</taxon>
        <taxon>Agaricales</taxon>
        <taxon>Tricholomatineae</taxon>
        <taxon>Lyophyllaceae</taxon>
        <taxon>Asterophora</taxon>
    </lineage>
</organism>
<dbReference type="Proteomes" id="UP000775547">
    <property type="component" value="Unassembled WGS sequence"/>
</dbReference>